<dbReference type="EMBL" id="JAMZIH010000448">
    <property type="protein sequence ID" value="KAJ1679334.1"/>
    <property type="molecule type" value="Genomic_DNA"/>
</dbReference>
<comment type="caution">
    <text evidence="1">The sequence shown here is derived from an EMBL/GenBank/DDBJ whole genome shotgun (WGS) entry which is preliminary data.</text>
</comment>
<evidence type="ECO:0000313" key="2">
    <source>
        <dbReference type="Proteomes" id="UP001145114"/>
    </source>
</evidence>
<keyword evidence="2" id="KW-1185">Reference proteome</keyword>
<organism evidence="1 2">
    <name type="scientific">Spiromyces aspiralis</name>
    <dbReference type="NCBI Taxonomy" id="68401"/>
    <lineage>
        <taxon>Eukaryota</taxon>
        <taxon>Fungi</taxon>
        <taxon>Fungi incertae sedis</taxon>
        <taxon>Zoopagomycota</taxon>
        <taxon>Kickxellomycotina</taxon>
        <taxon>Kickxellomycetes</taxon>
        <taxon>Kickxellales</taxon>
        <taxon>Kickxellaceae</taxon>
        <taxon>Spiromyces</taxon>
    </lineage>
</organism>
<dbReference type="Proteomes" id="UP001145114">
    <property type="component" value="Unassembled WGS sequence"/>
</dbReference>
<protein>
    <submittedName>
        <fullName evidence="1">Uncharacterized protein</fullName>
    </submittedName>
</protein>
<sequence length="372" mass="42569">MENDWAHLEDTKTLLNVGRTGVYLSALEGDIRSLLREYQKLQVYDFESFGTIWKSMNFSLIHFVATEKHARENLMHCLYRVILGHFRQSAMLEIKLGVVYGLYLLYYTQPASFPNVRVRMTMNMWKKWSDLYVHCKDSNIKDAVYCIDKMRDDSIFDYVAWVDDHEGLIALEDGDNIQSKATSMLAQIEQEVMASSQGGIADPITNKRRISLVEDYIKLKRRLLSSRLTNKAARSFYNQAFRTGGEGEGEGQSPGNEDQPLPAPIPLDTTHREIAWWDQVTERVRNYQRNRSERVGTGANEDDGSLRMLADFSAATSQQFAMAASLDAQQQGGQVDYDQNRTFISAPLRATLRSLQRQQQQQPSPSQGYHQV</sequence>
<name>A0ACC1HS05_9FUNG</name>
<accession>A0ACC1HS05</accession>
<reference evidence="1" key="1">
    <citation type="submission" date="2022-06" db="EMBL/GenBank/DDBJ databases">
        <title>Phylogenomic reconstructions and comparative analyses of Kickxellomycotina fungi.</title>
        <authorList>
            <person name="Reynolds N.K."/>
            <person name="Stajich J.E."/>
            <person name="Barry K."/>
            <person name="Grigoriev I.V."/>
            <person name="Crous P."/>
            <person name="Smith M.E."/>
        </authorList>
    </citation>
    <scope>NUCLEOTIDE SEQUENCE</scope>
    <source>
        <strain evidence="1">RSA 2271</strain>
    </source>
</reference>
<proteinExistence type="predicted"/>
<gene>
    <name evidence="1" type="ORF">EV182_002266</name>
</gene>
<evidence type="ECO:0000313" key="1">
    <source>
        <dbReference type="EMBL" id="KAJ1679334.1"/>
    </source>
</evidence>